<sequence length="398" mass="44438">MREGGWAFLSRLVPRRTATVYFILFGSTLLLSITILNGSERLFREFTSCQGSFEFSINTFTALVVIQCLLLLPKLKEPFVEDGESSETHSAEGHRRLDNSGNLLPPEKLSSRIDSPSRRLFSNDGFINLLGDKFSAKPYSEMTSRVSSLGRDSVDSVSIHVKLDSDDELLKGRDKQRKRSRKSLRAKKDDVASAVASQLLASDGDAPLDESTPEEAKGCIRASSWMSNVTICWNSLWMLLYHLQALFERAHVARRRADRVAGRDIFIRHNAGDSECVAGLWLPDAHFMRLLHRHAHAVDQRLVDPVAAAQPHADVHLELQLGLVAAEFADFLDLRRAVLRFCIRLASHGALHVYAGRLLDSSADSDLSEGRTDFHVGEHIHRSLCVQMRRRGGIGCVV</sequence>
<reference evidence="3 4" key="1">
    <citation type="submission" date="2021-06" db="EMBL/GenBank/DDBJ databases">
        <title>Genome sequence of Babesia caballi.</title>
        <authorList>
            <person name="Yamagishi J."/>
            <person name="Kidaka T."/>
            <person name="Ochi A."/>
        </authorList>
    </citation>
    <scope>NUCLEOTIDE SEQUENCE [LARGE SCALE GENOMIC DNA]</scope>
    <source>
        <strain evidence="3">USDA-D6B2</strain>
    </source>
</reference>
<evidence type="ECO:0000256" key="1">
    <source>
        <dbReference type="SAM" id="MobiDB-lite"/>
    </source>
</evidence>
<keyword evidence="4" id="KW-1185">Reference proteome</keyword>
<gene>
    <name evidence="3" type="ORF">BcabD6B2_50870</name>
</gene>
<name>A0AAV4M180_BABCB</name>
<comment type="caution">
    <text evidence="3">The sequence shown here is derived from an EMBL/GenBank/DDBJ whole genome shotgun (WGS) entry which is preliminary data.</text>
</comment>
<keyword evidence="2" id="KW-1133">Transmembrane helix</keyword>
<keyword evidence="2" id="KW-0472">Membrane</keyword>
<evidence type="ECO:0000313" key="4">
    <source>
        <dbReference type="Proteomes" id="UP001497744"/>
    </source>
</evidence>
<dbReference type="GeneID" id="94197133"/>
<evidence type="ECO:0000313" key="3">
    <source>
        <dbReference type="EMBL" id="GIX65652.1"/>
    </source>
</evidence>
<feature type="region of interest" description="Disordered" evidence="1">
    <location>
        <begin position="83"/>
        <end position="116"/>
    </location>
</feature>
<keyword evidence="2" id="KW-0812">Transmembrane</keyword>
<dbReference type="EMBL" id="BPLF01000005">
    <property type="protein sequence ID" value="GIX65652.1"/>
    <property type="molecule type" value="Genomic_DNA"/>
</dbReference>
<dbReference type="RefSeq" id="XP_067717721.1">
    <property type="nucleotide sequence ID" value="XM_067861620.1"/>
</dbReference>
<organism evidence="3 4">
    <name type="scientific">Babesia caballi</name>
    <dbReference type="NCBI Taxonomy" id="5871"/>
    <lineage>
        <taxon>Eukaryota</taxon>
        <taxon>Sar</taxon>
        <taxon>Alveolata</taxon>
        <taxon>Apicomplexa</taxon>
        <taxon>Aconoidasida</taxon>
        <taxon>Piroplasmida</taxon>
        <taxon>Babesiidae</taxon>
        <taxon>Babesia</taxon>
    </lineage>
</organism>
<protein>
    <submittedName>
        <fullName evidence="3">Chaperonin HSP60</fullName>
    </submittedName>
</protein>
<proteinExistence type="predicted"/>
<feature type="compositionally biased region" description="Basic and acidic residues" evidence="1">
    <location>
        <begin position="86"/>
        <end position="98"/>
    </location>
</feature>
<evidence type="ECO:0000256" key="2">
    <source>
        <dbReference type="SAM" id="Phobius"/>
    </source>
</evidence>
<feature type="transmembrane region" description="Helical" evidence="2">
    <location>
        <begin position="20"/>
        <end position="39"/>
    </location>
</feature>
<dbReference type="Proteomes" id="UP001497744">
    <property type="component" value="Unassembled WGS sequence"/>
</dbReference>
<accession>A0AAV4M180</accession>
<dbReference type="AlphaFoldDB" id="A0AAV4M180"/>